<dbReference type="PANTHER" id="PTHR38731:SF1">
    <property type="entry name" value="FECR PROTEIN DOMAIN-CONTAINING PROTEIN"/>
    <property type="match status" value="1"/>
</dbReference>
<gene>
    <name evidence="3" type="ORF">I7X43_15995</name>
</gene>
<protein>
    <submittedName>
        <fullName evidence="3">FecR domain-containing protein</fullName>
    </submittedName>
</protein>
<feature type="signal peptide" evidence="1">
    <location>
        <begin position="1"/>
        <end position="20"/>
    </location>
</feature>
<dbReference type="Proteomes" id="UP000620139">
    <property type="component" value="Unassembled WGS sequence"/>
</dbReference>
<accession>A0A931NF35</accession>
<feature type="chain" id="PRO_5036727963" evidence="1">
    <location>
        <begin position="21"/>
        <end position="207"/>
    </location>
</feature>
<dbReference type="Pfam" id="PF04773">
    <property type="entry name" value="FecR"/>
    <property type="match status" value="1"/>
</dbReference>
<dbReference type="Gene3D" id="2.60.120.1440">
    <property type="match status" value="1"/>
</dbReference>
<organism evidence="3 4">
    <name type="scientific">Inhella gelatinilytica</name>
    <dbReference type="NCBI Taxonomy" id="2795030"/>
    <lineage>
        <taxon>Bacteria</taxon>
        <taxon>Pseudomonadati</taxon>
        <taxon>Pseudomonadota</taxon>
        <taxon>Betaproteobacteria</taxon>
        <taxon>Burkholderiales</taxon>
        <taxon>Sphaerotilaceae</taxon>
        <taxon>Inhella</taxon>
    </lineage>
</organism>
<keyword evidence="1" id="KW-0732">Signal</keyword>
<dbReference type="AlphaFoldDB" id="A0A931NF35"/>
<reference evidence="3" key="1">
    <citation type="submission" date="2020-12" db="EMBL/GenBank/DDBJ databases">
        <title>The genome sequence of Inhella sp. 4Y17.</title>
        <authorList>
            <person name="Liu Y."/>
        </authorList>
    </citation>
    <scope>NUCLEOTIDE SEQUENCE</scope>
    <source>
        <strain evidence="3">4Y10</strain>
    </source>
</reference>
<evidence type="ECO:0000313" key="3">
    <source>
        <dbReference type="EMBL" id="MBH9554344.1"/>
    </source>
</evidence>
<dbReference type="EMBL" id="JAEDAL010000013">
    <property type="protein sequence ID" value="MBH9554344.1"/>
    <property type="molecule type" value="Genomic_DNA"/>
</dbReference>
<name>A0A931NF35_9BURK</name>
<evidence type="ECO:0000259" key="2">
    <source>
        <dbReference type="Pfam" id="PF04773"/>
    </source>
</evidence>
<proteinExistence type="predicted"/>
<sequence>MKHWNMSALVLALAVSNAMAAPSDPPVCEVAALIGEAKVGSAALAVGHGLRVGDEIQTQAKSRLRLRCMDGSSLVLAENSHMRIESFNTEGMERKEARFFLRLGLVGQKVSAGGAWTMRTPSAVTAVRGTEFAVDVPEEGKTSVLMQSGSVDVQPATAKTRSIVAALPVVALAGLLGTDCSSEKGCGQAATWGEARVKALLDRLSGV</sequence>
<dbReference type="RefSeq" id="WP_198101961.1">
    <property type="nucleotide sequence ID" value="NZ_JAEDAL010000013.1"/>
</dbReference>
<evidence type="ECO:0000313" key="4">
    <source>
        <dbReference type="Proteomes" id="UP000620139"/>
    </source>
</evidence>
<feature type="domain" description="FecR protein" evidence="2">
    <location>
        <begin position="54"/>
        <end position="151"/>
    </location>
</feature>
<dbReference type="PANTHER" id="PTHR38731">
    <property type="entry name" value="LIPL45-RELATED LIPOPROTEIN-RELATED"/>
    <property type="match status" value="1"/>
</dbReference>
<evidence type="ECO:0000256" key="1">
    <source>
        <dbReference type="SAM" id="SignalP"/>
    </source>
</evidence>
<dbReference type="InterPro" id="IPR006860">
    <property type="entry name" value="FecR"/>
</dbReference>
<comment type="caution">
    <text evidence="3">The sequence shown here is derived from an EMBL/GenBank/DDBJ whole genome shotgun (WGS) entry which is preliminary data.</text>
</comment>
<keyword evidence="4" id="KW-1185">Reference proteome</keyword>